<dbReference type="AlphaFoldDB" id="A0A482WSD1"/>
<accession>A0A482WSD1</accession>
<dbReference type="EMBL" id="QKKF02026262">
    <property type="protein sequence ID" value="RZF36525.1"/>
    <property type="molecule type" value="Genomic_DNA"/>
</dbReference>
<feature type="transmembrane region" description="Helical" evidence="2">
    <location>
        <begin position="50"/>
        <end position="69"/>
    </location>
</feature>
<feature type="region of interest" description="Disordered" evidence="1">
    <location>
        <begin position="100"/>
        <end position="121"/>
    </location>
</feature>
<dbReference type="Proteomes" id="UP000291343">
    <property type="component" value="Unassembled WGS sequence"/>
</dbReference>
<gene>
    <name evidence="3" type="ORF">LSTR_LSTR008860</name>
</gene>
<comment type="caution">
    <text evidence="3">The sequence shown here is derived from an EMBL/GenBank/DDBJ whole genome shotgun (WGS) entry which is preliminary data.</text>
</comment>
<feature type="transmembrane region" description="Helical" evidence="2">
    <location>
        <begin position="20"/>
        <end position="43"/>
    </location>
</feature>
<feature type="transmembrane region" description="Helical" evidence="2">
    <location>
        <begin position="198"/>
        <end position="217"/>
    </location>
</feature>
<evidence type="ECO:0000313" key="4">
    <source>
        <dbReference type="Proteomes" id="UP000291343"/>
    </source>
</evidence>
<evidence type="ECO:0000313" key="3">
    <source>
        <dbReference type="EMBL" id="RZF36525.1"/>
    </source>
</evidence>
<feature type="transmembrane region" description="Helical" evidence="2">
    <location>
        <begin position="166"/>
        <end position="191"/>
    </location>
</feature>
<reference evidence="3 4" key="1">
    <citation type="journal article" date="2017" name="Gigascience">
        <title>Genome sequence of the small brown planthopper, Laodelphax striatellus.</title>
        <authorList>
            <person name="Zhu J."/>
            <person name="Jiang F."/>
            <person name="Wang X."/>
            <person name="Yang P."/>
            <person name="Bao Y."/>
            <person name="Zhao W."/>
            <person name="Wang W."/>
            <person name="Lu H."/>
            <person name="Wang Q."/>
            <person name="Cui N."/>
            <person name="Li J."/>
            <person name="Chen X."/>
            <person name="Luo L."/>
            <person name="Yu J."/>
            <person name="Kang L."/>
            <person name="Cui F."/>
        </authorList>
    </citation>
    <scope>NUCLEOTIDE SEQUENCE [LARGE SCALE GENOMIC DNA]</scope>
    <source>
        <strain evidence="3">Lst14</strain>
    </source>
</reference>
<keyword evidence="4" id="KW-1185">Reference proteome</keyword>
<organism evidence="3 4">
    <name type="scientific">Laodelphax striatellus</name>
    <name type="common">Small brown planthopper</name>
    <name type="synonym">Delphax striatella</name>
    <dbReference type="NCBI Taxonomy" id="195883"/>
    <lineage>
        <taxon>Eukaryota</taxon>
        <taxon>Metazoa</taxon>
        <taxon>Ecdysozoa</taxon>
        <taxon>Arthropoda</taxon>
        <taxon>Hexapoda</taxon>
        <taxon>Insecta</taxon>
        <taxon>Pterygota</taxon>
        <taxon>Neoptera</taxon>
        <taxon>Paraneoptera</taxon>
        <taxon>Hemiptera</taxon>
        <taxon>Auchenorrhyncha</taxon>
        <taxon>Fulgoroidea</taxon>
        <taxon>Delphacidae</taxon>
        <taxon>Criomorphinae</taxon>
        <taxon>Laodelphax</taxon>
    </lineage>
</organism>
<dbReference type="InParanoid" id="A0A482WSD1"/>
<proteinExistence type="predicted"/>
<feature type="compositionally biased region" description="Basic and acidic residues" evidence="1">
    <location>
        <begin position="250"/>
        <end position="309"/>
    </location>
</feature>
<sequence>MPSDRPSVGRAIGNTLLQIALLPFNFVIWLVTSPELITLLCILSEILIELVVSAVMAGVSIIVSAVILMEDDPEPTLIMTPPSHPKKSFLHGGDPTCITVSEKPKDMKEHEKARPEDSAEDRLSVDKEASWIAWLPKYGTPRGDTTPDPADIEVPLVEGSEPESSYIALLPFNFVIWLVTSPELITLLCILSEILIELVVSAVMAGVSIIVSAVILMEDDPEPTLIMTPPSHPKKSFLHGGDPTCITVSEKPKDMKEHGDQTGESADDRKSQTEDSAEDRLSDSGEPRTDEAESAKSGEFDDKSFKEVAGDGSSVTDTEKAADKAITDIENAASVKTDDNEKATDKVITDIENAATGSGSEPVQERLSSIGYISSKAEK</sequence>
<name>A0A482WSD1_LAOST</name>
<feature type="compositionally biased region" description="Basic and acidic residues" evidence="1">
    <location>
        <begin position="102"/>
        <end position="121"/>
    </location>
</feature>
<evidence type="ECO:0000256" key="1">
    <source>
        <dbReference type="SAM" id="MobiDB-lite"/>
    </source>
</evidence>
<evidence type="ECO:0000256" key="2">
    <source>
        <dbReference type="SAM" id="Phobius"/>
    </source>
</evidence>
<keyword evidence="2" id="KW-1133">Transmembrane helix</keyword>
<keyword evidence="2" id="KW-0472">Membrane</keyword>
<protein>
    <submittedName>
        <fullName evidence="3">Uncharacterized protein</fullName>
    </submittedName>
</protein>
<feature type="region of interest" description="Disordered" evidence="1">
    <location>
        <begin position="228"/>
        <end position="322"/>
    </location>
</feature>
<keyword evidence="2" id="KW-0812">Transmembrane</keyword>